<evidence type="ECO:0000256" key="7">
    <source>
        <dbReference type="SAM" id="Phobius"/>
    </source>
</evidence>
<accession>A0A3S5Y403</accession>
<keyword evidence="6 7" id="KW-0472">Membrane</keyword>
<dbReference type="EMBL" id="FN563149">
    <property type="protein sequence ID" value="CBH47290.1"/>
    <property type="molecule type" value="Genomic_DNA"/>
</dbReference>
<comment type="similarity">
    <text evidence="2">Belongs to the DoxX family.</text>
</comment>
<reference evidence="8" key="1">
    <citation type="journal article" date="2010" name="PLoS Genet.">
        <title>The genome of a pathogenic rhodococcus: cooptive virulence underpinned by key gene acquisitions.</title>
        <authorList>
            <person name="Letek M."/>
            <person name="Gonzalez P."/>
            <person name="Macarthur I."/>
            <person name="Rodriguez H."/>
            <person name="Freeman T.C."/>
            <person name="Valero-Rello A."/>
            <person name="Blanco M."/>
            <person name="Buckley T."/>
            <person name="Cherevach I."/>
            <person name="Fahey R."/>
            <person name="Hapeshi A."/>
            <person name="Holdstock J."/>
            <person name="Leadon D."/>
            <person name="Navas J."/>
            <person name="Ocampo A."/>
            <person name="Quail M.A."/>
            <person name="Sanders M."/>
            <person name="Scortti M.M."/>
            <person name="Prescott J.F."/>
            <person name="Fogarty U."/>
            <person name="Meijer W.G."/>
            <person name="Parkhill J."/>
            <person name="Bentley S.D."/>
            <person name="Vazquez-Boland J.A."/>
        </authorList>
    </citation>
    <scope>NUCLEOTIDE SEQUENCE [LARGE SCALE GENOMIC DNA]</scope>
    <source>
        <strain evidence="8 9">103S</strain>
    </source>
</reference>
<feature type="transmembrane region" description="Helical" evidence="7">
    <location>
        <begin position="91"/>
        <end position="113"/>
    </location>
</feature>
<dbReference type="InterPro" id="IPR051907">
    <property type="entry name" value="DoxX-like_oxidoreductase"/>
</dbReference>
<evidence type="ECO:0000256" key="3">
    <source>
        <dbReference type="ARBA" id="ARBA00022475"/>
    </source>
</evidence>
<keyword evidence="5 7" id="KW-1133">Transmembrane helix</keyword>
<evidence type="ECO:0000256" key="4">
    <source>
        <dbReference type="ARBA" id="ARBA00022692"/>
    </source>
</evidence>
<feature type="transmembrane region" description="Helical" evidence="7">
    <location>
        <begin position="119"/>
        <end position="140"/>
    </location>
</feature>
<feature type="transmembrane region" description="Helical" evidence="7">
    <location>
        <begin position="21"/>
        <end position="39"/>
    </location>
</feature>
<dbReference type="PANTHER" id="PTHR33452">
    <property type="entry name" value="OXIDOREDUCTASE CATD-RELATED"/>
    <property type="match status" value="1"/>
</dbReference>
<evidence type="ECO:0000256" key="2">
    <source>
        <dbReference type="ARBA" id="ARBA00006679"/>
    </source>
</evidence>
<dbReference type="KEGG" id="req:REQ_11920"/>
<evidence type="ECO:0000256" key="6">
    <source>
        <dbReference type="ARBA" id="ARBA00023136"/>
    </source>
</evidence>
<evidence type="ECO:0000256" key="5">
    <source>
        <dbReference type="ARBA" id="ARBA00022989"/>
    </source>
</evidence>
<gene>
    <name evidence="8" type="ordered locus">REQ_11920</name>
</gene>
<sequence length="154" mass="15779">MTLQLNLCQGGVMNSTVFRDVSLLIARLGLGVIFIAHGWQKFSTWGIDGTQAAFAGMDVPLADVSAIVAATIELVGGIALLVGFATRVAGVLLFLNMLGAFFIVHVGNGIFVGDGGYELVLALGVASLLIAGVGAGRFSVDAVVGKRSRVLSAS</sequence>
<evidence type="ECO:0000256" key="1">
    <source>
        <dbReference type="ARBA" id="ARBA00004651"/>
    </source>
</evidence>
<comment type="subcellular location">
    <subcellularLocation>
        <location evidence="1">Cell membrane</location>
        <topology evidence="1">Multi-pass membrane protein</topology>
    </subcellularLocation>
</comment>
<keyword evidence="4 7" id="KW-0812">Transmembrane</keyword>
<dbReference type="Pfam" id="PF07681">
    <property type="entry name" value="DoxX"/>
    <property type="match status" value="1"/>
</dbReference>
<evidence type="ECO:0000313" key="9">
    <source>
        <dbReference type="Proteomes" id="UP000006892"/>
    </source>
</evidence>
<organism evidence="8">
    <name type="scientific">Rhodococcus hoagii (strain 103S)</name>
    <name type="common">Rhodococcus equi</name>
    <dbReference type="NCBI Taxonomy" id="685727"/>
    <lineage>
        <taxon>Bacteria</taxon>
        <taxon>Bacillati</taxon>
        <taxon>Actinomycetota</taxon>
        <taxon>Actinomycetes</taxon>
        <taxon>Mycobacteriales</taxon>
        <taxon>Nocardiaceae</taxon>
        <taxon>Prescottella</taxon>
    </lineage>
</organism>
<dbReference type="AlphaFoldDB" id="A0A3S5Y403"/>
<dbReference type="GO" id="GO:0005886">
    <property type="term" value="C:plasma membrane"/>
    <property type="evidence" value="ECO:0007669"/>
    <property type="project" value="UniProtKB-SubCell"/>
</dbReference>
<dbReference type="PANTHER" id="PTHR33452:SF1">
    <property type="entry name" value="INNER MEMBRANE PROTEIN YPHA-RELATED"/>
    <property type="match status" value="1"/>
</dbReference>
<evidence type="ECO:0000313" key="8">
    <source>
        <dbReference type="EMBL" id="CBH47290.1"/>
    </source>
</evidence>
<name>A0A3S5Y403_RHOH1</name>
<proteinExistence type="inferred from homology"/>
<dbReference type="Proteomes" id="UP001154400">
    <property type="component" value="Chromosome"/>
</dbReference>
<dbReference type="InterPro" id="IPR032808">
    <property type="entry name" value="DoxX"/>
</dbReference>
<feature type="transmembrane region" description="Helical" evidence="7">
    <location>
        <begin position="59"/>
        <end position="84"/>
    </location>
</feature>
<keyword evidence="3" id="KW-1003">Cell membrane</keyword>
<protein>
    <submittedName>
        <fullName evidence="8">Integral membrane protein</fullName>
    </submittedName>
</protein>